<dbReference type="Pfam" id="PF24720">
    <property type="entry name" value="DUF7673"/>
    <property type="match status" value="1"/>
</dbReference>
<feature type="domain" description="DUF7673" evidence="1">
    <location>
        <begin position="45"/>
        <end position="124"/>
    </location>
</feature>
<protein>
    <recommendedName>
        <fullName evidence="1">DUF7673 domain-containing protein</fullName>
    </recommendedName>
</protein>
<evidence type="ECO:0000313" key="2">
    <source>
        <dbReference type="EMBL" id="XHV15913.1"/>
    </source>
</evidence>
<organism evidence="2">
    <name type="scientific">Halomonas phage vB_HboP_4908</name>
    <dbReference type="NCBI Taxonomy" id="3350578"/>
    <lineage>
        <taxon>Viruses</taxon>
    </lineage>
</organism>
<evidence type="ECO:0000259" key="1">
    <source>
        <dbReference type="Pfam" id="PF24720"/>
    </source>
</evidence>
<dbReference type="InterPro" id="IPR056090">
    <property type="entry name" value="DUF7673"/>
</dbReference>
<reference evidence="2" key="1">
    <citation type="submission" date="2024-10" db="EMBL/GenBank/DDBJ databases">
        <title>Newly identified hadal zoon P2-like virus reveal genomic diversity and biogeographic distributions.</title>
        <authorList>
            <person name="Liu Y."/>
        </authorList>
    </citation>
    <scope>NUCLEOTIDE SEQUENCE</scope>
</reference>
<proteinExistence type="predicted"/>
<accession>A0AB74UQG2</accession>
<name>A0AB74UQG2_9VIRU</name>
<dbReference type="EMBL" id="PQ368759">
    <property type="protein sequence ID" value="XHV15913.1"/>
    <property type="molecule type" value="Genomic_DNA"/>
</dbReference>
<sequence>MTTKNAMPLVTQRLHERNRQALEAMIAAQTNANHYRDQVAKAGLPALKRLAHVGLGNSHQPQHCRRVLLAVYNSYAWPLNLTSLRALDDDLRRDALAVIEWSAVSDRELHEYLPDGHQIMQRFAAIEKQEEQ</sequence>